<sequence length="303" mass="33996">MNYLNLIRWKNLILIALTQLLIKYALLEPFGVQISLNALGISLLVLATLCIAAAGNIINDIYDVETDFVNKPDKLIIGKSISEKTAYNLFIGFNVVGVGIGYYVSNLVGRDAFFSLFVIISVLLYVYASYLKQTLLIGNIVVSILVALSILIVGVFELLPTITSLNQQTQLTFFKIIFDYALFAFAINLLREIAKDIEDINGDYKAGMNTLPIAIGTERATKVLFALTIICLLFIVYYVINSLYKNQVAVLYFLVLVIGPLLYNCIKIFSSKTKKEFHQISNVFKLVLFFGMLSLLLYKYILL</sequence>
<keyword evidence="8" id="KW-1185">Reference proteome</keyword>
<feature type="transmembrane region" description="Helical" evidence="6">
    <location>
        <begin position="111"/>
        <end position="128"/>
    </location>
</feature>
<feature type="transmembrane region" description="Helical" evidence="6">
    <location>
        <begin position="250"/>
        <end position="270"/>
    </location>
</feature>
<comment type="caution">
    <text evidence="7">The sequence shown here is derived from an EMBL/GenBank/DDBJ whole genome shotgun (WGS) entry which is preliminary data.</text>
</comment>
<gene>
    <name evidence="7" type="ORF">ACFQ1R_12680</name>
</gene>
<dbReference type="PANTHER" id="PTHR42723:SF1">
    <property type="entry name" value="CHLOROPHYLL SYNTHASE, CHLOROPLASTIC"/>
    <property type="match status" value="1"/>
</dbReference>
<dbReference type="Pfam" id="PF01040">
    <property type="entry name" value="UbiA"/>
    <property type="match status" value="1"/>
</dbReference>
<comment type="subcellular location">
    <subcellularLocation>
        <location evidence="1">Membrane</location>
        <topology evidence="1">Multi-pass membrane protein</topology>
    </subcellularLocation>
</comment>
<dbReference type="InterPro" id="IPR000537">
    <property type="entry name" value="UbiA_prenyltransferase"/>
</dbReference>
<keyword evidence="4 6" id="KW-1133">Transmembrane helix</keyword>
<dbReference type="Gene3D" id="1.10.357.140">
    <property type="entry name" value="UbiA prenyltransferase"/>
    <property type="match status" value="1"/>
</dbReference>
<evidence type="ECO:0000313" key="7">
    <source>
        <dbReference type="EMBL" id="MFD0990956.1"/>
    </source>
</evidence>
<dbReference type="Gene3D" id="1.20.120.1780">
    <property type="entry name" value="UbiA prenyltransferase"/>
    <property type="match status" value="1"/>
</dbReference>
<protein>
    <submittedName>
        <fullName evidence="7">Geranylgeranylglycerol-phosphate geranylgeranyltransferase</fullName>
    </submittedName>
</protein>
<evidence type="ECO:0000256" key="2">
    <source>
        <dbReference type="ARBA" id="ARBA00022475"/>
    </source>
</evidence>
<dbReference type="InterPro" id="IPR050475">
    <property type="entry name" value="Prenyltransferase_related"/>
</dbReference>
<keyword evidence="5 6" id="KW-0472">Membrane</keyword>
<keyword evidence="3 6" id="KW-0812">Transmembrane</keyword>
<dbReference type="RefSeq" id="WP_379926610.1">
    <property type="nucleotide sequence ID" value="NZ_JBHTJI010000022.1"/>
</dbReference>
<reference evidence="8" key="1">
    <citation type="journal article" date="2019" name="Int. J. Syst. Evol. Microbiol.">
        <title>The Global Catalogue of Microorganisms (GCM) 10K type strain sequencing project: providing services to taxonomists for standard genome sequencing and annotation.</title>
        <authorList>
            <consortium name="The Broad Institute Genomics Platform"/>
            <consortium name="The Broad Institute Genome Sequencing Center for Infectious Disease"/>
            <person name="Wu L."/>
            <person name="Ma J."/>
        </authorList>
    </citation>
    <scope>NUCLEOTIDE SEQUENCE [LARGE SCALE GENOMIC DNA]</scope>
    <source>
        <strain evidence="8">CCUG 62414</strain>
    </source>
</reference>
<feature type="transmembrane region" description="Helical" evidence="6">
    <location>
        <begin position="135"/>
        <end position="159"/>
    </location>
</feature>
<proteinExistence type="predicted"/>
<accession>A0ABW3JLI4</accession>
<feature type="transmembrane region" description="Helical" evidence="6">
    <location>
        <begin position="86"/>
        <end position="105"/>
    </location>
</feature>
<feature type="transmembrane region" description="Helical" evidence="6">
    <location>
        <begin position="37"/>
        <end position="58"/>
    </location>
</feature>
<organism evidence="7 8">
    <name type="scientific">Mariniflexile jejuense</name>
    <dbReference type="NCBI Taxonomy" id="1173582"/>
    <lineage>
        <taxon>Bacteria</taxon>
        <taxon>Pseudomonadati</taxon>
        <taxon>Bacteroidota</taxon>
        <taxon>Flavobacteriia</taxon>
        <taxon>Flavobacteriales</taxon>
        <taxon>Flavobacteriaceae</taxon>
        <taxon>Mariniflexile</taxon>
    </lineage>
</organism>
<evidence type="ECO:0000256" key="4">
    <source>
        <dbReference type="ARBA" id="ARBA00022989"/>
    </source>
</evidence>
<dbReference type="PANTHER" id="PTHR42723">
    <property type="entry name" value="CHLOROPHYLL SYNTHASE"/>
    <property type="match status" value="1"/>
</dbReference>
<dbReference type="CDD" id="cd13961">
    <property type="entry name" value="PT_UbiA_DGGGPS"/>
    <property type="match status" value="1"/>
</dbReference>
<dbReference type="EMBL" id="JBHTJI010000022">
    <property type="protein sequence ID" value="MFD0990956.1"/>
    <property type="molecule type" value="Genomic_DNA"/>
</dbReference>
<feature type="transmembrane region" description="Helical" evidence="6">
    <location>
        <begin position="223"/>
        <end position="244"/>
    </location>
</feature>
<evidence type="ECO:0000256" key="3">
    <source>
        <dbReference type="ARBA" id="ARBA00022692"/>
    </source>
</evidence>
<evidence type="ECO:0000256" key="5">
    <source>
        <dbReference type="ARBA" id="ARBA00023136"/>
    </source>
</evidence>
<feature type="transmembrane region" description="Helical" evidence="6">
    <location>
        <begin position="171"/>
        <end position="190"/>
    </location>
</feature>
<evidence type="ECO:0000256" key="6">
    <source>
        <dbReference type="SAM" id="Phobius"/>
    </source>
</evidence>
<dbReference type="InterPro" id="IPR044878">
    <property type="entry name" value="UbiA_sf"/>
</dbReference>
<evidence type="ECO:0000256" key="1">
    <source>
        <dbReference type="ARBA" id="ARBA00004141"/>
    </source>
</evidence>
<evidence type="ECO:0000313" key="8">
    <source>
        <dbReference type="Proteomes" id="UP001597061"/>
    </source>
</evidence>
<dbReference type="Proteomes" id="UP001597061">
    <property type="component" value="Unassembled WGS sequence"/>
</dbReference>
<keyword evidence="2" id="KW-1003">Cell membrane</keyword>
<feature type="transmembrane region" description="Helical" evidence="6">
    <location>
        <begin position="282"/>
        <end position="301"/>
    </location>
</feature>
<dbReference type="NCBIfam" id="NF009512">
    <property type="entry name" value="PRK12872.1-1"/>
    <property type="match status" value="1"/>
</dbReference>
<name>A0ABW3JLI4_9FLAO</name>